<reference evidence="1 2" key="1">
    <citation type="journal article" date="2015" name="Int. J. Syst. Evol. Microbiol.">
        <title>Mariniphaga sediminis sp. nov., isolated from coastal sediment.</title>
        <authorList>
            <person name="Wang F.Q."/>
            <person name="Shen Q.Y."/>
            <person name="Chen G.J."/>
            <person name="Du Z.J."/>
        </authorList>
    </citation>
    <scope>NUCLEOTIDE SEQUENCE [LARGE SCALE GENOMIC DNA]</scope>
    <source>
        <strain evidence="1 2">SY21</strain>
    </source>
</reference>
<proteinExistence type="predicted"/>
<comment type="caution">
    <text evidence="1">The sequence shown here is derived from an EMBL/GenBank/DDBJ whole genome shotgun (WGS) entry which is preliminary data.</text>
</comment>
<dbReference type="AlphaFoldDB" id="A0A399CU48"/>
<protein>
    <submittedName>
        <fullName evidence="1">Uncharacterized protein</fullName>
    </submittedName>
</protein>
<name>A0A399CU48_9BACT</name>
<gene>
    <name evidence="1" type="ORF">D1164_22595</name>
</gene>
<organism evidence="1 2">
    <name type="scientific">Mariniphaga sediminis</name>
    <dbReference type="NCBI Taxonomy" id="1628158"/>
    <lineage>
        <taxon>Bacteria</taxon>
        <taxon>Pseudomonadati</taxon>
        <taxon>Bacteroidota</taxon>
        <taxon>Bacteroidia</taxon>
        <taxon>Marinilabiliales</taxon>
        <taxon>Prolixibacteraceae</taxon>
        <taxon>Mariniphaga</taxon>
    </lineage>
</organism>
<evidence type="ECO:0000313" key="1">
    <source>
        <dbReference type="EMBL" id="RIH62873.1"/>
    </source>
</evidence>
<keyword evidence="2" id="KW-1185">Reference proteome</keyword>
<evidence type="ECO:0000313" key="2">
    <source>
        <dbReference type="Proteomes" id="UP000266441"/>
    </source>
</evidence>
<accession>A0A399CU48</accession>
<sequence length="59" mass="7455">MFWVYEGHVKRLWWIDNLFRRRNNRRLKSNSEFNGREAPAFRLKSLFLWLRKMAKHFLS</sequence>
<dbReference type="EMBL" id="QWET01000032">
    <property type="protein sequence ID" value="RIH62873.1"/>
    <property type="molecule type" value="Genomic_DNA"/>
</dbReference>
<dbReference type="Proteomes" id="UP000266441">
    <property type="component" value="Unassembled WGS sequence"/>
</dbReference>